<dbReference type="InterPro" id="IPR002575">
    <property type="entry name" value="Aminoglycoside_PTrfase"/>
</dbReference>
<dbReference type="InterPro" id="IPR011009">
    <property type="entry name" value="Kinase-like_dom_sf"/>
</dbReference>
<sequence length="612" mass="69703">MADNSTLISRTIQDGTGHVYRSDALSEATTPSVLSFLQINIDLRILDLLPRLLPHHESPVTIQRFTELSLAERLPASIIMAHNMGKEAFPLFQYNEFDVGALCHLASEMRRGLTCTCDLNQRPKRGGYNWAVFVLFEDGLEWVLRSPVQNHPSVSDESVVKLLLSETATLKYLKTYTDVPVPDVYSYCAYPSNPIRIPYILMSKAEGKSLEAMWEGNDLHDHLDSLEVKKVMSQLGHITWKLAQVRFAQIGSLFEENGYFVIGECLSKGHIRHQRQSLKGIPRGPFISESEFYLSLIAALIKHAETLPLGHHCFAAPVPSRNDYSSRDMWRDACDLRNDFVTLGQKADSAANRVDYVIAAQALNHLISQYSANWSGITYPVNFALCHPDLTMSNIFVDDQYTITCIIDWAFTTTVPLPLLLSPPGFPQSRHRLDDKFYVGFKDGFKDAAGTDPHSPAMGLSVPKAVECVKNSQFAWCLTRFLAFDSTDDVSLFRTMWESVYQSHQNLETYFFSQRALPCYRTLYKKIGQDDLSEPPIQSSEIDLFTKPLTFELSLARHLTMVSDWGSNYDPFKCAGLRDTGQIFITERRLWRWILEYKKQHRNRFGIEECEF</sequence>
<dbReference type="PANTHER" id="PTHR21310:SF15">
    <property type="entry name" value="AMINOGLYCOSIDE PHOSPHOTRANSFERASE DOMAIN-CONTAINING PROTEIN"/>
    <property type="match status" value="1"/>
</dbReference>
<evidence type="ECO:0000313" key="2">
    <source>
        <dbReference type="EMBL" id="KZN93071.1"/>
    </source>
</evidence>
<dbReference type="Proteomes" id="UP000076449">
    <property type="component" value="Chromosome I"/>
</dbReference>
<protein>
    <submittedName>
        <fullName evidence="2">Altered inheritance of mitochondria protein</fullName>
    </submittedName>
</protein>
<feature type="domain" description="Aminoglycoside phosphotransferase" evidence="1">
    <location>
        <begin position="131"/>
        <end position="413"/>
    </location>
</feature>
<name>A0A167XPS1_PENCH</name>
<gene>
    <name evidence="2" type="ORF">EN45_032390</name>
</gene>
<dbReference type="PANTHER" id="PTHR21310">
    <property type="entry name" value="AMINOGLYCOSIDE PHOSPHOTRANSFERASE-RELATED-RELATED"/>
    <property type="match status" value="1"/>
</dbReference>
<proteinExistence type="predicted"/>
<evidence type="ECO:0000259" key="1">
    <source>
        <dbReference type="Pfam" id="PF01636"/>
    </source>
</evidence>
<organism evidence="2">
    <name type="scientific">Penicillium chrysogenum</name>
    <name type="common">Penicillium notatum</name>
    <dbReference type="NCBI Taxonomy" id="5076"/>
    <lineage>
        <taxon>Eukaryota</taxon>
        <taxon>Fungi</taxon>
        <taxon>Dikarya</taxon>
        <taxon>Ascomycota</taxon>
        <taxon>Pezizomycotina</taxon>
        <taxon>Eurotiomycetes</taxon>
        <taxon>Eurotiomycetidae</taxon>
        <taxon>Eurotiales</taxon>
        <taxon>Aspergillaceae</taxon>
        <taxon>Penicillium</taxon>
        <taxon>Penicillium chrysogenum species complex</taxon>
    </lineage>
</organism>
<dbReference type="AlphaFoldDB" id="A0A167XPS1"/>
<dbReference type="EMBL" id="CM002798">
    <property type="protein sequence ID" value="KZN93071.1"/>
    <property type="molecule type" value="Genomic_DNA"/>
</dbReference>
<reference evidence="2" key="1">
    <citation type="journal article" date="2014" name="Genome Announc.">
        <title>Complete sequencing and chromosome-scale genome assembly of the industrial progenitor strain P2niaD18 from the penicillin producer Penicillium chrysogenum.</title>
        <authorList>
            <person name="Specht T."/>
            <person name="Dahlmann T.A."/>
            <person name="Zadra I."/>
            <person name="Kurnsteiner H."/>
            <person name="Kuck U."/>
        </authorList>
    </citation>
    <scope>NUCLEOTIDE SEQUENCE [LARGE SCALE GENOMIC DNA]</scope>
    <source>
        <strain evidence="2">P2niaD18</strain>
    </source>
</reference>
<accession>A0A167XPS1</accession>
<dbReference type="Pfam" id="PF01636">
    <property type="entry name" value="APH"/>
    <property type="match status" value="1"/>
</dbReference>
<dbReference type="InterPro" id="IPR051678">
    <property type="entry name" value="AGP_Transferase"/>
</dbReference>
<dbReference type="SUPFAM" id="SSF56112">
    <property type="entry name" value="Protein kinase-like (PK-like)"/>
    <property type="match status" value="1"/>
</dbReference>